<keyword evidence="9" id="KW-1185">Reference proteome</keyword>
<dbReference type="Proteomes" id="UP000270094">
    <property type="component" value="Unassembled WGS sequence"/>
</dbReference>
<dbReference type="GO" id="GO:0005524">
    <property type="term" value="F:ATP binding"/>
    <property type="evidence" value="ECO:0007669"/>
    <property type="project" value="UniProtKB-UniRule"/>
</dbReference>
<protein>
    <recommendedName>
        <fullName evidence="6">Protein-serine/threonine kinase</fullName>
        <ecNumber evidence="6">2.7.11.-</ecNumber>
    </recommendedName>
</protein>
<gene>
    <name evidence="8" type="ORF">SVUK_LOCUS14316</name>
</gene>
<evidence type="ECO:0000256" key="6">
    <source>
        <dbReference type="RuleBase" id="RU366032"/>
    </source>
</evidence>
<dbReference type="GO" id="GO:0004740">
    <property type="term" value="F:pyruvate dehydrogenase (acetyl-transferring) kinase activity"/>
    <property type="evidence" value="ECO:0007669"/>
    <property type="project" value="UniProtKB-EC"/>
</dbReference>
<sequence length="128" mass="14565">MQLTRRALGPFVGAIAKKLEHYRTLFFGLSLIKSAEAQFLLKCWDKLFCSSQFQPSSLTIQQYLDFGRIGTAATSYTFLKNELMEFSLLPPKLLQMPSSKMVSSWYCESFEDLLKYENAVASVENVNA</sequence>
<dbReference type="AlphaFoldDB" id="A0A3P7LJF2"/>
<evidence type="ECO:0000256" key="1">
    <source>
        <dbReference type="ARBA" id="ARBA00022679"/>
    </source>
</evidence>
<dbReference type="GO" id="GO:0005759">
    <property type="term" value="C:mitochondrial matrix"/>
    <property type="evidence" value="ECO:0007669"/>
    <property type="project" value="UniProtKB-SubCell"/>
</dbReference>
<comment type="subcellular location">
    <subcellularLocation>
        <location evidence="6">Mitochondrion matrix</location>
    </subcellularLocation>
</comment>
<evidence type="ECO:0000256" key="5">
    <source>
        <dbReference type="ARBA" id="ARBA00048201"/>
    </source>
</evidence>
<dbReference type="InterPro" id="IPR036784">
    <property type="entry name" value="AK/P_DHK_N_sf"/>
</dbReference>
<dbReference type="SUPFAM" id="SSF69012">
    <property type="entry name" value="alpha-ketoacid dehydrogenase kinase, N-terminal domain"/>
    <property type="match status" value="1"/>
</dbReference>
<evidence type="ECO:0000256" key="4">
    <source>
        <dbReference type="ARBA" id="ARBA00022840"/>
    </source>
</evidence>
<dbReference type="Pfam" id="PF10436">
    <property type="entry name" value="BCDHK_Adom3"/>
    <property type="match status" value="1"/>
</dbReference>
<name>A0A3P7LJF2_STRVU</name>
<dbReference type="OrthoDB" id="241648at2759"/>
<reference evidence="8 9" key="1">
    <citation type="submission" date="2018-11" db="EMBL/GenBank/DDBJ databases">
        <authorList>
            <consortium name="Pathogen Informatics"/>
        </authorList>
    </citation>
    <scope>NUCLEOTIDE SEQUENCE [LARGE SCALE GENOMIC DNA]</scope>
</reference>
<comment type="similarity">
    <text evidence="6">Belongs to the PDK/BCKDK protein kinase family.</text>
</comment>
<keyword evidence="1 6" id="KW-0808">Transferase</keyword>
<keyword evidence="4 6" id="KW-0067">ATP-binding</keyword>
<evidence type="ECO:0000313" key="8">
    <source>
        <dbReference type="EMBL" id="VDM79318.1"/>
    </source>
</evidence>
<evidence type="ECO:0000256" key="2">
    <source>
        <dbReference type="ARBA" id="ARBA00022741"/>
    </source>
</evidence>
<keyword evidence="3 6" id="KW-0418">Kinase</keyword>
<feature type="domain" description="Branched-chain alpha-ketoacid dehydrogenase kinase/Pyruvate dehydrogenase kinase N-terminal" evidence="7">
    <location>
        <begin position="59"/>
        <end position="120"/>
    </location>
</feature>
<organism evidence="8 9">
    <name type="scientific">Strongylus vulgaris</name>
    <name type="common">Blood worm</name>
    <dbReference type="NCBI Taxonomy" id="40348"/>
    <lineage>
        <taxon>Eukaryota</taxon>
        <taxon>Metazoa</taxon>
        <taxon>Ecdysozoa</taxon>
        <taxon>Nematoda</taxon>
        <taxon>Chromadorea</taxon>
        <taxon>Rhabditida</taxon>
        <taxon>Rhabditina</taxon>
        <taxon>Rhabditomorpha</taxon>
        <taxon>Strongyloidea</taxon>
        <taxon>Strongylidae</taxon>
        <taxon>Strongylus</taxon>
    </lineage>
</organism>
<keyword evidence="6" id="KW-0496">Mitochondrion</keyword>
<evidence type="ECO:0000313" key="9">
    <source>
        <dbReference type="Proteomes" id="UP000270094"/>
    </source>
</evidence>
<comment type="catalytic activity">
    <reaction evidence="5">
        <text>L-seryl-[pyruvate dehydrogenase E1 alpha subunit] + ATP = O-phospho-L-seryl-[pyruvate dehydrogenase E1 alpha subunit] + ADP + H(+)</text>
        <dbReference type="Rhea" id="RHEA:23052"/>
        <dbReference type="Rhea" id="RHEA-COMP:13689"/>
        <dbReference type="Rhea" id="RHEA-COMP:13690"/>
        <dbReference type="ChEBI" id="CHEBI:15378"/>
        <dbReference type="ChEBI" id="CHEBI:29999"/>
        <dbReference type="ChEBI" id="CHEBI:30616"/>
        <dbReference type="ChEBI" id="CHEBI:83421"/>
        <dbReference type="ChEBI" id="CHEBI:456216"/>
        <dbReference type="EC" id="2.7.11.2"/>
    </reaction>
</comment>
<evidence type="ECO:0000256" key="3">
    <source>
        <dbReference type="ARBA" id="ARBA00022777"/>
    </source>
</evidence>
<evidence type="ECO:0000259" key="7">
    <source>
        <dbReference type="Pfam" id="PF10436"/>
    </source>
</evidence>
<dbReference type="EC" id="2.7.11.-" evidence="6"/>
<dbReference type="InterPro" id="IPR039028">
    <property type="entry name" value="BCKD/PDK"/>
</dbReference>
<dbReference type="Gene3D" id="1.20.140.20">
    <property type="entry name" value="Alpha-ketoacid/pyruvate dehydrogenase kinase, N-terminal domain"/>
    <property type="match status" value="1"/>
</dbReference>
<dbReference type="EMBL" id="UYYB01104719">
    <property type="protein sequence ID" value="VDM79318.1"/>
    <property type="molecule type" value="Genomic_DNA"/>
</dbReference>
<dbReference type="PANTHER" id="PTHR11947">
    <property type="entry name" value="PYRUVATE DEHYDROGENASE KINASE"/>
    <property type="match status" value="1"/>
</dbReference>
<dbReference type="GO" id="GO:0010906">
    <property type="term" value="P:regulation of glucose metabolic process"/>
    <property type="evidence" value="ECO:0007669"/>
    <property type="project" value="TreeGrafter"/>
</dbReference>
<keyword evidence="2 6" id="KW-0547">Nucleotide-binding</keyword>
<dbReference type="PANTHER" id="PTHR11947:SF3">
    <property type="entry name" value="[PYRUVATE DEHYDROGENASE (ACETYL-TRANSFERRING)] KINASE, MITOCHONDRIAL"/>
    <property type="match status" value="1"/>
</dbReference>
<proteinExistence type="inferred from homology"/>
<dbReference type="InterPro" id="IPR018955">
    <property type="entry name" value="BCDHK/PDK_N"/>
</dbReference>
<accession>A0A3P7LJF2</accession>